<protein>
    <submittedName>
        <fullName evidence="1">Uncharacterized protein</fullName>
    </submittedName>
</protein>
<keyword evidence="2" id="KW-1185">Reference proteome</keyword>
<accession>A0A2W7N575</accession>
<comment type="caution">
    <text evidence="1">The sequence shown here is derived from an EMBL/GenBank/DDBJ whole genome shotgun (WGS) entry which is preliminary data.</text>
</comment>
<name>A0A2W7N575_9BACI</name>
<reference evidence="1 2" key="1">
    <citation type="submission" date="2018-06" db="EMBL/GenBank/DDBJ databases">
        <title>Genomic Encyclopedia of Type Strains, Phase IV (KMG-IV): sequencing the most valuable type-strain genomes for metagenomic binning, comparative biology and taxonomic classification.</title>
        <authorList>
            <person name="Goeker M."/>
        </authorList>
    </citation>
    <scope>NUCLEOTIDE SEQUENCE [LARGE SCALE GENOMIC DNA]</scope>
    <source>
        <strain evidence="1 2">DSM 5</strain>
    </source>
</reference>
<evidence type="ECO:0000313" key="1">
    <source>
        <dbReference type="EMBL" id="PZX04592.1"/>
    </source>
</evidence>
<dbReference type="EMBL" id="QKZI01000004">
    <property type="protein sequence ID" value="PZX04592.1"/>
    <property type="molecule type" value="Genomic_DNA"/>
</dbReference>
<gene>
    <name evidence="1" type="ORF">C7437_104104</name>
</gene>
<organism evidence="1 2">
    <name type="scientific">Psychrobacillus insolitus</name>
    <dbReference type="NCBI Taxonomy" id="1461"/>
    <lineage>
        <taxon>Bacteria</taxon>
        <taxon>Bacillati</taxon>
        <taxon>Bacillota</taxon>
        <taxon>Bacilli</taxon>
        <taxon>Bacillales</taxon>
        <taxon>Bacillaceae</taxon>
        <taxon>Psychrobacillus</taxon>
    </lineage>
</organism>
<evidence type="ECO:0000313" key="2">
    <source>
        <dbReference type="Proteomes" id="UP000248646"/>
    </source>
</evidence>
<sequence length="102" mass="12448">MNLFLFFLSKRSRYCRFFEIDWVTGTERLQFEAIQNSIRVVSDAKSNVWKNNLKSWKNNLKNWKDPPYIWKNNFESWKNTYQKDDTGNKIKLFGLFDKLIQI</sequence>
<dbReference type="Proteomes" id="UP000248646">
    <property type="component" value="Unassembled WGS sequence"/>
</dbReference>
<proteinExistence type="predicted"/>
<dbReference type="AlphaFoldDB" id="A0A2W7N575"/>